<protein>
    <recommendedName>
        <fullName evidence="9">Prepilin-type N-terminal cleavage/methylation domain-containing protein</fullName>
    </recommendedName>
</protein>
<keyword evidence="3 6" id="KW-0812">Transmembrane</keyword>
<evidence type="ECO:0000256" key="2">
    <source>
        <dbReference type="ARBA" id="ARBA00022481"/>
    </source>
</evidence>
<dbReference type="Proteomes" id="UP000019141">
    <property type="component" value="Unassembled WGS sequence"/>
</dbReference>
<dbReference type="AlphaFoldDB" id="W4LMC5"/>
<evidence type="ECO:0000256" key="5">
    <source>
        <dbReference type="ARBA" id="ARBA00023136"/>
    </source>
</evidence>
<dbReference type="Pfam" id="PF07963">
    <property type="entry name" value="N_methyl"/>
    <property type="match status" value="1"/>
</dbReference>
<dbReference type="NCBIfam" id="TIGR02532">
    <property type="entry name" value="IV_pilin_GFxxxE"/>
    <property type="match status" value="1"/>
</dbReference>
<comment type="caution">
    <text evidence="7">The sequence shown here is derived from an EMBL/GenBank/DDBJ whole genome shotgun (WGS) entry which is preliminary data.</text>
</comment>
<keyword evidence="5 6" id="KW-0472">Membrane</keyword>
<gene>
    <name evidence="7" type="ORF">ETSY1_15740</name>
</gene>
<keyword evidence="2" id="KW-0488">Methylation</keyword>
<feature type="transmembrane region" description="Helical" evidence="6">
    <location>
        <begin position="12"/>
        <end position="35"/>
    </location>
</feature>
<evidence type="ECO:0000256" key="1">
    <source>
        <dbReference type="ARBA" id="ARBA00004167"/>
    </source>
</evidence>
<dbReference type="EMBL" id="AZHW01000468">
    <property type="protein sequence ID" value="ETW99253.1"/>
    <property type="molecule type" value="Genomic_DNA"/>
</dbReference>
<dbReference type="InterPro" id="IPR000983">
    <property type="entry name" value="Bac_GSPG_pilin"/>
</dbReference>
<dbReference type="GO" id="GO:0016020">
    <property type="term" value="C:membrane"/>
    <property type="evidence" value="ECO:0007669"/>
    <property type="project" value="UniProtKB-SubCell"/>
</dbReference>
<dbReference type="HOGENOM" id="CLU_144020_0_0_7"/>
<dbReference type="InterPro" id="IPR045584">
    <property type="entry name" value="Pilin-like"/>
</dbReference>
<name>W4LMC5_ENTF1</name>
<organism evidence="7 8">
    <name type="scientific">Entotheonella factor</name>
    <dbReference type="NCBI Taxonomy" id="1429438"/>
    <lineage>
        <taxon>Bacteria</taxon>
        <taxon>Pseudomonadati</taxon>
        <taxon>Nitrospinota/Tectimicrobiota group</taxon>
        <taxon>Candidatus Tectimicrobiota</taxon>
        <taxon>Candidatus Entotheonellia</taxon>
        <taxon>Candidatus Entotheonellales</taxon>
        <taxon>Candidatus Entotheonellaceae</taxon>
        <taxon>Candidatus Entotheonella</taxon>
    </lineage>
</organism>
<dbReference type="PROSITE" id="PS00409">
    <property type="entry name" value="PROKAR_NTER_METHYL"/>
    <property type="match status" value="1"/>
</dbReference>
<keyword evidence="4 6" id="KW-1133">Transmembrane helix</keyword>
<reference evidence="7 8" key="1">
    <citation type="journal article" date="2014" name="Nature">
        <title>An environmental bacterial taxon with a large and distinct metabolic repertoire.</title>
        <authorList>
            <person name="Wilson M.C."/>
            <person name="Mori T."/>
            <person name="Ruckert C."/>
            <person name="Uria A.R."/>
            <person name="Helf M.J."/>
            <person name="Takada K."/>
            <person name="Gernert C."/>
            <person name="Steffens U.A."/>
            <person name="Heycke N."/>
            <person name="Schmitt S."/>
            <person name="Rinke C."/>
            <person name="Helfrich E.J."/>
            <person name="Brachmann A.O."/>
            <person name="Gurgui C."/>
            <person name="Wakimoto T."/>
            <person name="Kracht M."/>
            <person name="Crusemann M."/>
            <person name="Hentschel U."/>
            <person name="Abe I."/>
            <person name="Matsunaga S."/>
            <person name="Kalinowski J."/>
            <person name="Takeyama H."/>
            <person name="Piel J."/>
        </authorList>
    </citation>
    <scope>NUCLEOTIDE SEQUENCE [LARGE SCALE GENOMIC DNA]</scope>
    <source>
        <strain evidence="8">TSY1</strain>
    </source>
</reference>
<dbReference type="SUPFAM" id="SSF54523">
    <property type="entry name" value="Pili subunits"/>
    <property type="match status" value="1"/>
</dbReference>
<evidence type="ECO:0000313" key="7">
    <source>
        <dbReference type="EMBL" id="ETW99253.1"/>
    </source>
</evidence>
<dbReference type="GO" id="GO:0015627">
    <property type="term" value="C:type II protein secretion system complex"/>
    <property type="evidence" value="ECO:0007669"/>
    <property type="project" value="InterPro"/>
</dbReference>
<dbReference type="GO" id="GO:0015628">
    <property type="term" value="P:protein secretion by the type II secretion system"/>
    <property type="evidence" value="ECO:0007669"/>
    <property type="project" value="InterPro"/>
</dbReference>
<evidence type="ECO:0000256" key="3">
    <source>
        <dbReference type="ARBA" id="ARBA00022692"/>
    </source>
</evidence>
<feature type="non-terminal residue" evidence="7">
    <location>
        <position position="1"/>
    </location>
</feature>
<accession>W4LMC5</accession>
<dbReference type="PANTHER" id="PTHR30093:SF44">
    <property type="entry name" value="TYPE II SECRETION SYSTEM CORE PROTEIN G"/>
    <property type="match status" value="1"/>
</dbReference>
<evidence type="ECO:0000256" key="6">
    <source>
        <dbReference type="SAM" id="Phobius"/>
    </source>
</evidence>
<comment type="subcellular location">
    <subcellularLocation>
        <location evidence="1">Membrane</location>
        <topology evidence="1">Single-pass membrane protein</topology>
    </subcellularLocation>
</comment>
<sequence length="148" mass="15596">LELKNKTISGFTLIELMIVVAIIGILASIAVPNFIAYRNKSRVASAASTIASVRAAMAGYAAESNGNTYPTAIGNYGDLTTIVNANGATLKSTEAEQGFELRNYTGIDTDGDQIQETYTMSFLVTGVPSANIGRLIVVSPSGIDRTKE</sequence>
<dbReference type="Gene3D" id="3.30.700.10">
    <property type="entry name" value="Glycoprotein, Type 4 Pilin"/>
    <property type="match status" value="1"/>
</dbReference>
<evidence type="ECO:0008006" key="9">
    <source>
        <dbReference type="Google" id="ProtNLM"/>
    </source>
</evidence>
<dbReference type="InterPro" id="IPR012902">
    <property type="entry name" value="N_methyl_site"/>
</dbReference>
<evidence type="ECO:0000256" key="4">
    <source>
        <dbReference type="ARBA" id="ARBA00022989"/>
    </source>
</evidence>
<evidence type="ECO:0000313" key="8">
    <source>
        <dbReference type="Proteomes" id="UP000019141"/>
    </source>
</evidence>
<dbReference type="PANTHER" id="PTHR30093">
    <property type="entry name" value="GENERAL SECRETION PATHWAY PROTEIN G"/>
    <property type="match status" value="1"/>
</dbReference>
<proteinExistence type="predicted"/>
<dbReference type="PRINTS" id="PR00813">
    <property type="entry name" value="BCTERIALGSPG"/>
</dbReference>
<keyword evidence="8" id="KW-1185">Reference proteome</keyword>